<dbReference type="AlphaFoldDB" id="A0A1G2BV46"/>
<gene>
    <name evidence="2" type="ORF">A3B31_02175</name>
</gene>
<evidence type="ECO:0000256" key="1">
    <source>
        <dbReference type="SAM" id="MobiDB-lite"/>
    </source>
</evidence>
<protein>
    <submittedName>
        <fullName evidence="2">Uncharacterized protein</fullName>
    </submittedName>
</protein>
<name>A0A1G2BV46_9BACT</name>
<accession>A0A1G2BV46</accession>
<sequence length="69" mass="7539">MGQLESIPVSGYTPDQPAHEGPKEISECSECGARMVELEAEEGDTKFLESRLMCPKGHGLAPQHEKTKL</sequence>
<reference evidence="2 3" key="1">
    <citation type="journal article" date="2016" name="Nat. Commun.">
        <title>Thousands of microbial genomes shed light on interconnected biogeochemical processes in an aquifer system.</title>
        <authorList>
            <person name="Anantharaman K."/>
            <person name="Brown C.T."/>
            <person name="Hug L.A."/>
            <person name="Sharon I."/>
            <person name="Castelle C.J."/>
            <person name="Probst A.J."/>
            <person name="Thomas B.C."/>
            <person name="Singh A."/>
            <person name="Wilkins M.J."/>
            <person name="Karaoz U."/>
            <person name="Brodie E.L."/>
            <person name="Williams K.H."/>
            <person name="Hubbard S.S."/>
            <person name="Banfield J.F."/>
        </authorList>
    </citation>
    <scope>NUCLEOTIDE SEQUENCE [LARGE SCALE GENOMIC DNA]</scope>
</reference>
<organism evidence="2 3">
    <name type="scientific">Candidatus Komeilibacteria bacterium RIFCSPLOWO2_01_FULL_53_11</name>
    <dbReference type="NCBI Taxonomy" id="1798552"/>
    <lineage>
        <taxon>Bacteria</taxon>
        <taxon>Candidatus Komeiliibacteriota</taxon>
    </lineage>
</organism>
<feature type="region of interest" description="Disordered" evidence="1">
    <location>
        <begin position="1"/>
        <end position="25"/>
    </location>
</feature>
<evidence type="ECO:0000313" key="2">
    <source>
        <dbReference type="EMBL" id="OGY93003.1"/>
    </source>
</evidence>
<proteinExistence type="predicted"/>
<dbReference type="EMBL" id="MHKN01000003">
    <property type="protein sequence ID" value="OGY93003.1"/>
    <property type="molecule type" value="Genomic_DNA"/>
</dbReference>
<dbReference type="Proteomes" id="UP000177349">
    <property type="component" value="Unassembled WGS sequence"/>
</dbReference>
<comment type="caution">
    <text evidence="2">The sequence shown here is derived from an EMBL/GenBank/DDBJ whole genome shotgun (WGS) entry which is preliminary data.</text>
</comment>
<evidence type="ECO:0000313" key="3">
    <source>
        <dbReference type="Proteomes" id="UP000177349"/>
    </source>
</evidence>